<evidence type="ECO:0000313" key="2">
    <source>
        <dbReference type="Proteomes" id="UP000291084"/>
    </source>
</evidence>
<dbReference type="Proteomes" id="UP000291084">
    <property type="component" value="Chromosome 10"/>
</dbReference>
<accession>A0A0S3T6X6</accession>
<sequence>MNIIFPRKQGFPGQNFTKYATNRPNVNCRGVLRTIEEQFRGTVPPGDHILRHEIGFRCYPCQTKVSNFKVTVRVQKQITGLKISVQDISRMHILQPP</sequence>
<name>A0A0S3T6X6_PHAAN</name>
<dbReference type="EMBL" id="AP015043">
    <property type="protein sequence ID" value="BAU00589.1"/>
    <property type="molecule type" value="Genomic_DNA"/>
</dbReference>
<gene>
    <name evidence="1" type="primary">Vigan.10G219800</name>
    <name evidence="1" type="ORF">VIGAN_10219800</name>
</gene>
<proteinExistence type="predicted"/>
<dbReference type="AlphaFoldDB" id="A0A0S3T6X6"/>
<keyword evidence="2" id="KW-1185">Reference proteome</keyword>
<reference evidence="1 2" key="1">
    <citation type="journal article" date="2015" name="Sci. Rep.">
        <title>The power of single molecule real-time sequencing technology in the de novo assembly of a eukaryotic genome.</title>
        <authorList>
            <person name="Sakai H."/>
            <person name="Naito K."/>
            <person name="Ogiso-Tanaka E."/>
            <person name="Takahashi Y."/>
            <person name="Iseki K."/>
            <person name="Muto C."/>
            <person name="Satou K."/>
            <person name="Teruya K."/>
            <person name="Shiroma A."/>
            <person name="Shimoji M."/>
            <person name="Hirano T."/>
            <person name="Itoh T."/>
            <person name="Kaga A."/>
            <person name="Tomooka N."/>
        </authorList>
    </citation>
    <scope>NUCLEOTIDE SEQUENCE [LARGE SCALE GENOMIC DNA]</scope>
    <source>
        <strain evidence="2">cv. Shumari</strain>
    </source>
</reference>
<evidence type="ECO:0000313" key="1">
    <source>
        <dbReference type="EMBL" id="BAU00589.1"/>
    </source>
</evidence>
<protein>
    <submittedName>
        <fullName evidence="1">Uncharacterized protein</fullName>
    </submittedName>
</protein>
<organism evidence="1 2">
    <name type="scientific">Vigna angularis var. angularis</name>
    <dbReference type="NCBI Taxonomy" id="157739"/>
    <lineage>
        <taxon>Eukaryota</taxon>
        <taxon>Viridiplantae</taxon>
        <taxon>Streptophyta</taxon>
        <taxon>Embryophyta</taxon>
        <taxon>Tracheophyta</taxon>
        <taxon>Spermatophyta</taxon>
        <taxon>Magnoliopsida</taxon>
        <taxon>eudicotyledons</taxon>
        <taxon>Gunneridae</taxon>
        <taxon>Pentapetalae</taxon>
        <taxon>rosids</taxon>
        <taxon>fabids</taxon>
        <taxon>Fabales</taxon>
        <taxon>Fabaceae</taxon>
        <taxon>Papilionoideae</taxon>
        <taxon>50 kb inversion clade</taxon>
        <taxon>NPAAA clade</taxon>
        <taxon>indigoferoid/millettioid clade</taxon>
        <taxon>Phaseoleae</taxon>
        <taxon>Vigna</taxon>
    </lineage>
</organism>